<dbReference type="AlphaFoldDB" id="A0A095CDL5"/>
<proteinExistence type="predicted"/>
<dbReference type="NCBIfam" id="TIGR01494">
    <property type="entry name" value="ATPase_P-type"/>
    <property type="match status" value="1"/>
</dbReference>
<name>A0A095CDL5_SCHHA</name>
<comment type="subcellular location">
    <subcellularLocation>
        <location evidence="1">Membrane</location>
        <topology evidence="1">Multi-pass membrane protein</topology>
    </subcellularLocation>
</comment>
<dbReference type="InterPro" id="IPR036412">
    <property type="entry name" value="HAD-like_sf"/>
</dbReference>
<accession>A0A095CDL5</accession>
<dbReference type="GO" id="GO:0005524">
    <property type="term" value="F:ATP binding"/>
    <property type="evidence" value="ECO:0007669"/>
    <property type="project" value="UniProtKB-KW"/>
</dbReference>
<dbReference type="STRING" id="6185.A0A095CDL5"/>
<dbReference type="GO" id="GO:0046872">
    <property type="term" value="F:metal ion binding"/>
    <property type="evidence" value="ECO:0007669"/>
    <property type="project" value="UniProtKB-KW"/>
</dbReference>
<dbReference type="GO" id="GO:0140358">
    <property type="term" value="F:P-type transmembrane transporter activity"/>
    <property type="evidence" value="ECO:0007669"/>
    <property type="project" value="InterPro"/>
</dbReference>
<evidence type="ECO:0000256" key="1">
    <source>
        <dbReference type="ARBA" id="ARBA00004141"/>
    </source>
</evidence>
<dbReference type="EMBL" id="KL251581">
    <property type="protein sequence ID" value="KGB40768.1"/>
    <property type="molecule type" value="Genomic_DNA"/>
</dbReference>
<dbReference type="GO" id="GO:0016020">
    <property type="term" value="C:membrane"/>
    <property type="evidence" value="ECO:0007669"/>
    <property type="project" value="UniProtKB-SubCell"/>
</dbReference>
<dbReference type="GO" id="GO:0016887">
    <property type="term" value="F:ATP hydrolysis activity"/>
    <property type="evidence" value="ECO:0007669"/>
    <property type="project" value="InterPro"/>
</dbReference>
<evidence type="ECO:0000313" key="9">
    <source>
        <dbReference type="EMBL" id="KGB40768.1"/>
    </source>
</evidence>
<organism evidence="9">
    <name type="scientific">Schistosoma haematobium</name>
    <name type="common">Blood fluke</name>
    <dbReference type="NCBI Taxonomy" id="6185"/>
    <lineage>
        <taxon>Eukaryota</taxon>
        <taxon>Metazoa</taxon>
        <taxon>Spiralia</taxon>
        <taxon>Lophotrochozoa</taxon>
        <taxon>Platyhelminthes</taxon>
        <taxon>Trematoda</taxon>
        <taxon>Digenea</taxon>
        <taxon>Strigeidida</taxon>
        <taxon>Schistosomatoidea</taxon>
        <taxon>Schistosomatidae</taxon>
        <taxon>Schistosoma</taxon>
    </lineage>
</organism>
<feature type="transmembrane region" description="Helical" evidence="8">
    <location>
        <begin position="199"/>
        <end position="219"/>
    </location>
</feature>
<keyword evidence="5" id="KW-0067">ATP-binding</keyword>
<evidence type="ECO:0000256" key="7">
    <source>
        <dbReference type="ARBA" id="ARBA00022967"/>
    </source>
</evidence>
<keyword evidence="6" id="KW-0460">Magnesium</keyword>
<evidence type="ECO:0000256" key="3">
    <source>
        <dbReference type="ARBA" id="ARBA00022723"/>
    </source>
</evidence>
<keyword evidence="7" id="KW-1278">Translocase</keyword>
<dbReference type="InterPro" id="IPR006544">
    <property type="entry name" value="P-type_TPase_V"/>
</dbReference>
<keyword evidence="8" id="KW-0812">Transmembrane</keyword>
<dbReference type="SUPFAM" id="SSF56784">
    <property type="entry name" value="HAD-like"/>
    <property type="match status" value="1"/>
</dbReference>
<gene>
    <name evidence="9" type="ORF">MS3_09254</name>
</gene>
<keyword evidence="4" id="KW-0547">Nucleotide-binding</keyword>
<sequence>MEKYLSSFMIVIACRSLTVGDVMNNIDSKDKGNRADFEKVGDVMNNIDSKDKGNRADFEKGLYKSSTENRHSLSIQTIDRPDFHLAVSGKTWSVIQEHYPWLIPKLVVKGMVFARFSPEQKAQVVEALQSVGYFVSMCGDGANDCGALKVAHAGISLSEAEASIASPFTSKKQNISCVPMLIREGRCALVTSFGMFKFMAGYSLIQSFPIMLLFVVSSFTDKILYFNPYFVL</sequence>
<reference evidence="9" key="1">
    <citation type="journal article" date="2012" name="Nat. Genet.">
        <title>Whole-genome sequence of Schistosoma haematobium.</title>
        <authorList>
            <person name="Young N.D."/>
            <person name="Jex A.R."/>
            <person name="Li B."/>
            <person name="Liu S."/>
            <person name="Yang L."/>
            <person name="Xiong Z."/>
            <person name="Li Y."/>
            <person name="Cantacessi C."/>
            <person name="Hall R.S."/>
            <person name="Xu X."/>
            <person name="Chen F."/>
            <person name="Wu X."/>
            <person name="Zerlotini A."/>
            <person name="Oliveira G."/>
            <person name="Hofmann A."/>
            <person name="Zhang G."/>
            <person name="Fang X."/>
            <person name="Kang Y."/>
            <person name="Campbell B.E."/>
            <person name="Loukas A."/>
            <person name="Ranganathan S."/>
            <person name="Rollinson D."/>
            <person name="Rinaldi G."/>
            <person name="Brindley P.J."/>
            <person name="Yang H."/>
            <person name="Wang J."/>
            <person name="Wang J."/>
            <person name="Gasser R.B."/>
        </authorList>
    </citation>
    <scope>NUCLEOTIDE SEQUENCE [LARGE SCALE GENOMIC DNA]</scope>
</reference>
<evidence type="ECO:0000256" key="8">
    <source>
        <dbReference type="SAM" id="Phobius"/>
    </source>
</evidence>
<keyword evidence="3" id="KW-0479">Metal-binding</keyword>
<evidence type="ECO:0000256" key="5">
    <source>
        <dbReference type="ARBA" id="ARBA00022840"/>
    </source>
</evidence>
<dbReference type="GO" id="GO:0019829">
    <property type="term" value="F:ATPase-coupled monoatomic cation transmembrane transporter activity"/>
    <property type="evidence" value="ECO:0007669"/>
    <property type="project" value="TreeGrafter"/>
</dbReference>
<evidence type="ECO:0000256" key="2">
    <source>
        <dbReference type="ARBA" id="ARBA00022553"/>
    </source>
</evidence>
<keyword evidence="8" id="KW-1133">Transmembrane helix</keyword>
<evidence type="ECO:0000256" key="4">
    <source>
        <dbReference type="ARBA" id="ARBA00022741"/>
    </source>
</evidence>
<dbReference type="InterPro" id="IPR001757">
    <property type="entry name" value="P_typ_ATPase"/>
</dbReference>
<dbReference type="Gene3D" id="3.40.50.1000">
    <property type="entry name" value="HAD superfamily/HAD-like"/>
    <property type="match status" value="1"/>
</dbReference>
<keyword evidence="2" id="KW-0597">Phosphoprotein</keyword>
<keyword evidence="8" id="KW-0472">Membrane</keyword>
<evidence type="ECO:0000256" key="6">
    <source>
        <dbReference type="ARBA" id="ARBA00022842"/>
    </source>
</evidence>
<dbReference type="PANTHER" id="PTHR45630:SF8">
    <property type="entry name" value="CATION-TRANSPORTING ATPASE"/>
    <property type="match status" value="1"/>
</dbReference>
<protein>
    <submittedName>
        <fullName evidence="9">Putative cation-transporting ATPase 13A3</fullName>
    </submittedName>
</protein>
<dbReference type="PANTHER" id="PTHR45630">
    <property type="entry name" value="CATION-TRANSPORTING ATPASE-RELATED"/>
    <property type="match status" value="1"/>
</dbReference>
<dbReference type="InterPro" id="IPR023214">
    <property type="entry name" value="HAD_sf"/>
</dbReference>
<dbReference type="GO" id="GO:0015203">
    <property type="term" value="F:polyamine transmembrane transporter activity"/>
    <property type="evidence" value="ECO:0007669"/>
    <property type="project" value="TreeGrafter"/>
</dbReference>
<dbReference type="GO" id="GO:0006874">
    <property type="term" value="P:intracellular calcium ion homeostasis"/>
    <property type="evidence" value="ECO:0007669"/>
    <property type="project" value="TreeGrafter"/>
</dbReference>